<dbReference type="InterPro" id="IPR015422">
    <property type="entry name" value="PyrdxlP-dep_Trfase_small"/>
</dbReference>
<dbReference type="InterPro" id="IPR050087">
    <property type="entry name" value="AON_synthase_class-II"/>
</dbReference>
<name>A0A7D4Q7E6_9SPHI</name>
<dbReference type="InterPro" id="IPR015421">
    <property type="entry name" value="PyrdxlP-dep_Trfase_major"/>
</dbReference>
<evidence type="ECO:0000256" key="4">
    <source>
        <dbReference type="ARBA" id="ARBA00022898"/>
    </source>
</evidence>
<dbReference type="PANTHER" id="PTHR13693">
    <property type="entry name" value="CLASS II AMINOTRANSFERASE/8-AMINO-7-OXONONANOATE SYNTHASE"/>
    <property type="match status" value="1"/>
</dbReference>
<comment type="pathway">
    <text evidence="2">Lipid metabolism.</text>
</comment>
<dbReference type="PROSITE" id="PS00599">
    <property type="entry name" value="AA_TRANSFER_CLASS_2"/>
    <property type="match status" value="1"/>
</dbReference>
<keyword evidence="7" id="KW-0032">Aminotransferase</keyword>
<comment type="similarity">
    <text evidence="5">Belongs to the class-II pyridoxal-phosphate-dependent aminotransferase family.</text>
</comment>
<evidence type="ECO:0000256" key="5">
    <source>
        <dbReference type="RuleBase" id="RU003693"/>
    </source>
</evidence>
<dbReference type="EMBL" id="CP054139">
    <property type="protein sequence ID" value="QKJ32947.1"/>
    <property type="molecule type" value="Genomic_DNA"/>
</dbReference>
<dbReference type="Proteomes" id="UP000505355">
    <property type="component" value="Chromosome"/>
</dbReference>
<reference evidence="7 8" key="1">
    <citation type="submission" date="2020-05" db="EMBL/GenBank/DDBJ databases">
        <title>Mucilaginibacter mali sp. nov.</title>
        <authorList>
            <person name="Kim H.S."/>
            <person name="Lee K.C."/>
            <person name="Suh M.K."/>
            <person name="Kim J.-S."/>
            <person name="Han K.-I."/>
            <person name="Eom M.K."/>
            <person name="Shin Y.K."/>
            <person name="Lee J.-S."/>
        </authorList>
    </citation>
    <scope>NUCLEOTIDE SEQUENCE [LARGE SCALE GENOMIC DNA]</scope>
    <source>
        <strain evidence="7 8">G2-14</strain>
    </source>
</reference>
<dbReference type="AlphaFoldDB" id="A0A7D4Q7E6"/>
<dbReference type="Gene3D" id="3.40.640.10">
    <property type="entry name" value="Type I PLP-dependent aspartate aminotransferase-like (Major domain)"/>
    <property type="match status" value="1"/>
</dbReference>
<dbReference type="InterPro" id="IPR001917">
    <property type="entry name" value="Aminotrans_II_pyridoxalP_BS"/>
</dbReference>
<comment type="cofactor">
    <cofactor evidence="1 5">
        <name>pyridoxal 5'-phosphate</name>
        <dbReference type="ChEBI" id="CHEBI:597326"/>
    </cofactor>
</comment>
<dbReference type="GO" id="GO:0030170">
    <property type="term" value="F:pyridoxal phosphate binding"/>
    <property type="evidence" value="ECO:0007669"/>
    <property type="project" value="InterPro"/>
</dbReference>
<dbReference type="KEGG" id="mmab:HQ865_25410"/>
<evidence type="ECO:0000256" key="3">
    <source>
        <dbReference type="ARBA" id="ARBA00022679"/>
    </source>
</evidence>
<evidence type="ECO:0000256" key="2">
    <source>
        <dbReference type="ARBA" id="ARBA00005189"/>
    </source>
</evidence>
<gene>
    <name evidence="7" type="ORF">HQ865_25410</name>
</gene>
<evidence type="ECO:0000259" key="6">
    <source>
        <dbReference type="Pfam" id="PF00155"/>
    </source>
</evidence>
<organism evidence="7 8">
    <name type="scientific">Mucilaginibacter mali</name>
    <dbReference type="NCBI Taxonomy" id="2740462"/>
    <lineage>
        <taxon>Bacteria</taxon>
        <taxon>Pseudomonadati</taxon>
        <taxon>Bacteroidota</taxon>
        <taxon>Sphingobacteriia</taxon>
        <taxon>Sphingobacteriales</taxon>
        <taxon>Sphingobacteriaceae</taxon>
        <taxon>Mucilaginibacter</taxon>
    </lineage>
</organism>
<dbReference type="SUPFAM" id="SSF53383">
    <property type="entry name" value="PLP-dependent transferases"/>
    <property type="match status" value="1"/>
</dbReference>
<keyword evidence="8" id="KW-1185">Reference proteome</keyword>
<dbReference type="GO" id="GO:0008483">
    <property type="term" value="F:transaminase activity"/>
    <property type="evidence" value="ECO:0007669"/>
    <property type="project" value="UniProtKB-KW"/>
</dbReference>
<keyword evidence="3 7" id="KW-0808">Transferase</keyword>
<dbReference type="Pfam" id="PF00155">
    <property type="entry name" value="Aminotran_1_2"/>
    <property type="match status" value="1"/>
</dbReference>
<accession>A0A7D4Q7E6</accession>
<evidence type="ECO:0000313" key="8">
    <source>
        <dbReference type="Proteomes" id="UP000505355"/>
    </source>
</evidence>
<dbReference type="InterPro" id="IPR004839">
    <property type="entry name" value="Aminotransferase_I/II_large"/>
</dbReference>
<dbReference type="RefSeq" id="WP_173417592.1">
    <property type="nucleotide sequence ID" value="NZ_CP054139.1"/>
</dbReference>
<protein>
    <submittedName>
        <fullName evidence="7">Aminotransferase class I/II-fold pyridoxal phosphate-dependent enzyme</fullName>
    </submittedName>
</protein>
<evidence type="ECO:0000313" key="7">
    <source>
        <dbReference type="EMBL" id="QKJ32947.1"/>
    </source>
</evidence>
<sequence>MNLLEKTLSKLGPLGSHAHYAHGYFAYPKLEGELGTKMFFNGKEKLVWSLNNYLGLASHPEVRKADEEGTKQYGLAYPMGARMMTGNSALHELLEKNLSEFVHKQDTFLLNYGYQGMVSIIDSLVDRHDVIVYDSESHACIIDGCRLHPGKRFVFKHNDMADFKKQLDRAEKLTAISNGGILVITEGVFGMRGDQGKLKEIALLKKSHDFTLMVDDAHGIGVMGKTGAGTGEEQDVQEFIDLYFGTFAKSFAAIGAFVSGKKEVIQYLRYNMRSQIYAKALPMPIVYGLCQRLQIIREHPELRIKLWQNTRELQEGLTEAGLDIGNTESPVTPVYLQGSIKAATRLVEDLRENYDIFCSMVVYPVVPQGVIILRLIPTAVHTFQQVYKTINAFKEIRENLIGGVYDRSEKPIQVINQILTSNLCQ</sequence>
<dbReference type="InterPro" id="IPR015424">
    <property type="entry name" value="PyrdxlP-dep_Trfase"/>
</dbReference>
<dbReference type="Gene3D" id="3.90.1150.10">
    <property type="entry name" value="Aspartate Aminotransferase, domain 1"/>
    <property type="match status" value="1"/>
</dbReference>
<keyword evidence="4 5" id="KW-0663">Pyridoxal phosphate</keyword>
<feature type="domain" description="Aminotransferase class I/classII large" evidence="6">
    <location>
        <begin position="44"/>
        <end position="387"/>
    </location>
</feature>
<evidence type="ECO:0000256" key="1">
    <source>
        <dbReference type="ARBA" id="ARBA00001933"/>
    </source>
</evidence>
<proteinExistence type="inferred from homology"/>